<evidence type="ECO:0000313" key="3">
    <source>
        <dbReference type="Proteomes" id="UP000013827"/>
    </source>
</evidence>
<reference evidence="3" key="1">
    <citation type="journal article" date="2013" name="Nature">
        <title>Pan genome of the phytoplankton Emiliania underpins its global distribution.</title>
        <authorList>
            <person name="Read B.A."/>
            <person name="Kegel J."/>
            <person name="Klute M.J."/>
            <person name="Kuo A."/>
            <person name="Lefebvre S.C."/>
            <person name="Maumus F."/>
            <person name="Mayer C."/>
            <person name="Miller J."/>
            <person name="Monier A."/>
            <person name="Salamov A."/>
            <person name="Young J."/>
            <person name="Aguilar M."/>
            <person name="Claverie J.M."/>
            <person name="Frickenhaus S."/>
            <person name="Gonzalez K."/>
            <person name="Herman E.K."/>
            <person name="Lin Y.C."/>
            <person name="Napier J."/>
            <person name="Ogata H."/>
            <person name="Sarno A.F."/>
            <person name="Shmutz J."/>
            <person name="Schroeder D."/>
            <person name="de Vargas C."/>
            <person name="Verret F."/>
            <person name="von Dassow P."/>
            <person name="Valentin K."/>
            <person name="Van de Peer Y."/>
            <person name="Wheeler G."/>
            <person name="Dacks J.B."/>
            <person name="Delwiche C.F."/>
            <person name="Dyhrman S.T."/>
            <person name="Glockner G."/>
            <person name="John U."/>
            <person name="Richards T."/>
            <person name="Worden A.Z."/>
            <person name="Zhang X."/>
            <person name="Grigoriev I.V."/>
            <person name="Allen A.E."/>
            <person name="Bidle K."/>
            <person name="Borodovsky M."/>
            <person name="Bowler C."/>
            <person name="Brownlee C."/>
            <person name="Cock J.M."/>
            <person name="Elias M."/>
            <person name="Gladyshev V.N."/>
            <person name="Groth M."/>
            <person name="Guda C."/>
            <person name="Hadaegh A."/>
            <person name="Iglesias-Rodriguez M.D."/>
            <person name="Jenkins J."/>
            <person name="Jones B.M."/>
            <person name="Lawson T."/>
            <person name="Leese F."/>
            <person name="Lindquist E."/>
            <person name="Lobanov A."/>
            <person name="Lomsadze A."/>
            <person name="Malik S.B."/>
            <person name="Marsh M.E."/>
            <person name="Mackinder L."/>
            <person name="Mock T."/>
            <person name="Mueller-Roeber B."/>
            <person name="Pagarete A."/>
            <person name="Parker M."/>
            <person name="Probert I."/>
            <person name="Quesneville H."/>
            <person name="Raines C."/>
            <person name="Rensing S.A."/>
            <person name="Riano-Pachon D.M."/>
            <person name="Richier S."/>
            <person name="Rokitta S."/>
            <person name="Shiraiwa Y."/>
            <person name="Soanes D.M."/>
            <person name="van der Giezen M."/>
            <person name="Wahlund T.M."/>
            <person name="Williams B."/>
            <person name="Wilson W."/>
            <person name="Wolfe G."/>
            <person name="Wurch L.L."/>
        </authorList>
    </citation>
    <scope>NUCLEOTIDE SEQUENCE</scope>
</reference>
<dbReference type="EnsemblProtists" id="EOD05370">
    <property type="protein sequence ID" value="EOD05370"/>
    <property type="gene ID" value="EMIHUDRAFT_199056"/>
</dbReference>
<dbReference type="HOGENOM" id="CLU_1921059_0_0_1"/>
<keyword evidence="3" id="KW-1185">Reference proteome</keyword>
<dbReference type="PaxDb" id="2903-EOD05370"/>
<protein>
    <recommendedName>
        <fullName evidence="4">Ribosome biogenesis protein NOP53</fullName>
    </recommendedName>
</protein>
<evidence type="ECO:0000313" key="2">
    <source>
        <dbReference type="EnsemblProtists" id="EOD05370"/>
    </source>
</evidence>
<feature type="compositionally biased region" description="Basic residues" evidence="1">
    <location>
        <begin position="106"/>
        <end position="122"/>
    </location>
</feature>
<feature type="compositionally biased region" description="Basic and acidic residues" evidence="1">
    <location>
        <begin position="13"/>
        <end position="38"/>
    </location>
</feature>
<feature type="region of interest" description="Disordered" evidence="1">
    <location>
        <begin position="1"/>
        <end position="132"/>
    </location>
</feature>
<evidence type="ECO:0000256" key="1">
    <source>
        <dbReference type="SAM" id="MobiDB-lite"/>
    </source>
</evidence>
<evidence type="ECO:0008006" key="4">
    <source>
        <dbReference type="Google" id="ProtNLM"/>
    </source>
</evidence>
<sequence>MGKKPKDRHRRETQREAELALERERDLKRAARRQKAEAKLAAAGLAVGGPSASTASPSMEVEGPANPSLEPTLRKKGTSKRKVGKSDIDLAVRKALPRLKGSGMIAKRRPRTPSKLMKKQMKRVAQSSGMDI</sequence>
<proteinExistence type="predicted"/>
<dbReference type="Proteomes" id="UP000013827">
    <property type="component" value="Unassembled WGS sequence"/>
</dbReference>
<dbReference type="EnsemblProtists" id="EOD37139">
    <property type="protein sequence ID" value="EOD37139"/>
    <property type="gene ID" value="EMIHUDRAFT_225829"/>
</dbReference>
<reference evidence="2" key="2">
    <citation type="submission" date="2024-10" db="UniProtKB">
        <authorList>
            <consortium name="EnsemblProtists"/>
        </authorList>
    </citation>
    <scope>IDENTIFICATION</scope>
</reference>
<dbReference type="GeneID" id="17282409"/>
<dbReference type="RefSeq" id="XP_005757799.1">
    <property type="nucleotide sequence ID" value="XM_005757742.1"/>
</dbReference>
<name>A0A0D3I285_EMIH1</name>
<feature type="compositionally biased region" description="Basic residues" evidence="1">
    <location>
        <begin position="74"/>
        <end position="83"/>
    </location>
</feature>
<accession>A0A0D3I285</accession>
<dbReference type="KEGG" id="ehx:EMIHUDRAFT_225829"/>
<dbReference type="AlphaFoldDB" id="A0A0D3I285"/>
<dbReference type="RefSeq" id="XP_005789568.1">
    <property type="nucleotide sequence ID" value="XM_005789511.1"/>
</dbReference>
<feature type="compositionally biased region" description="Basic residues" evidence="1">
    <location>
        <begin position="1"/>
        <end position="12"/>
    </location>
</feature>
<organism evidence="2 3">
    <name type="scientific">Emiliania huxleyi (strain CCMP1516)</name>
    <dbReference type="NCBI Taxonomy" id="280463"/>
    <lineage>
        <taxon>Eukaryota</taxon>
        <taxon>Haptista</taxon>
        <taxon>Haptophyta</taxon>
        <taxon>Prymnesiophyceae</taxon>
        <taxon>Isochrysidales</taxon>
        <taxon>Noelaerhabdaceae</taxon>
        <taxon>Emiliania</taxon>
    </lineage>
</organism>
<dbReference type="KEGG" id="ehx:EMIHUDRAFT_199056"/>
<feature type="compositionally biased region" description="Low complexity" evidence="1">
    <location>
        <begin position="39"/>
        <end position="49"/>
    </location>
</feature>
<dbReference type="GeneID" id="17251586"/>